<evidence type="ECO:0000313" key="3">
    <source>
        <dbReference type="Proteomes" id="UP001457282"/>
    </source>
</evidence>
<dbReference type="PANTHER" id="PTHR11746">
    <property type="entry name" value="O-METHYLTRANSFERASE"/>
    <property type="match status" value="1"/>
</dbReference>
<dbReference type="SUPFAM" id="SSF46785">
    <property type="entry name" value="Winged helix' DNA-binding domain"/>
    <property type="match status" value="1"/>
</dbReference>
<protein>
    <recommendedName>
        <fullName evidence="1">O-methyltransferase dimerisation domain-containing protein</fullName>
    </recommendedName>
</protein>
<dbReference type="Gene3D" id="1.10.10.10">
    <property type="entry name" value="Winged helix-like DNA-binding domain superfamily/Winged helix DNA-binding domain"/>
    <property type="match status" value="1"/>
</dbReference>
<dbReference type="InterPro" id="IPR016461">
    <property type="entry name" value="COMT-like"/>
</dbReference>
<reference evidence="2 3" key="1">
    <citation type="journal article" date="2023" name="G3 (Bethesda)">
        <title>A chromosome-length genome assembly and annotation of blackberry (Rubus argutus, cv. 'Hillquist').</title>
        <authorList>
            <person name="Bruna T."/>
            <person name="Aryal R."/>
            <person name="Dudchenko O."/>
            <person name="Sargent D.J."/>
            <person name="Mead D."/>
            <person name="Buti M."/>
            <person name="Cavallini A."/>
            <person name="Hytonen T."/>
            <person name="Andres J."/>
            <person name="Pham M."/>
            <person name="Weisz D."/>
            <person name="Mascagni F."/>
            <person name="Usai G."/>
            <person name="Natali L."/>
            <person name="Bassil N."/>
            <person name="Fernandez G.E."/>
            <person name="Lomsadze A."/>
            <person name="Armour M."/>
            <person name="Olukolu B."/>
            <person name="Poorten T."/>
            <person name="Britton C."/>
            <person name="Davik J."/>
            <person name="Ashrafi H."/>
            <person name="Aiden E.L."/>
            <person name="Borodovsky M."/>
            <person name="Worthington M."/>
        </authorList>
    </citation>
    <scope>NUCLEOTIDE SEQUENCE [LARGE SCALE GENOMIC DNA]</scope>
    <source>
        <strain evidence="2">PI 553951</strain>
    </source>
</reference>
<comment type="caution">
    <text evidence="2">The sequence shown here is derived from an EMBL/GenBank/DDBJ whole genome shotgun (WGS) entry which is preliminary data.</text>
</comment>
<dbReference type="GO" id="GO:0046983">
    <property type="term" value="F:protein dimerization activity"/>
    <property type="evidence" value="ECO:0007669"/>
    <property type="project" value="InterPro"/>
</dbReference>
<dbReference type="InterPro" id="IPR036390">
    <property type="entry name" value="WH_DNA-bd_sf"/>
</dbReference>
<proteinExistence type="predicted"/>
<dbReference type="EMBL" id="JBEDUW010000006">
    <property type="protein sequence ID" value="KAK9924717.1"/>
    <property type="molecule type" value="Genomic_DNA"/>
</dbReference>
<dbReference type="AlphaFoldDB" id="A0AAW1WK44"/>
<dbReference type="Proteomes" id="UP001457282">
    <property type="component" value="Unassembled WGS sequence"/>
</dbReference>
<sequence length="110" mass="12350">MEMLKLKQDEEAMLQGQADILHYTYNFVESMALKCAMELRVADIINSHGQPLKLLLIAARIASSSTDINHLSRLMRFLAHKNVFEATTDPRNGDTLYGLTSLFIKVASPL</sequence>
<evidence type="ECO:0000259" key="1">
    <source>
        <dbReference type="Pfam" id="PF08100"/>
    </source>
</evidence>
<dbReference type="InterPro" id="IPR012967">
    <property type="entry name" value="COMT_dimerisation"/>
</dbReference>
<name>A0AAW1WK44_RUBAR</name>
<dbReference type="GO" id="GO:0008168">
    <property type="term" value="F:methyltransferase activity"/>
    <property type="evidence" value="ECO:0007669"/>
    <property type="project" value="InterPro"/>
</dbReference>
<evidence type="ECO:0000313" key="2">
    <source>
        <dbReference type="EMBL" id="KAK9924717.1"/>
    </source>
</evidence>
<gene>
    <name evidence="2" type="ORF">M0R45_033071</name>
</gene>
<accession>A0AAW1WK44</accession>
<dbReference type="PROSITE" id="PS51683">
    <property type="entry name" value="SAM_OMT_II"/>
    <property type="match status" value="1"/>
</dbReference>
<organism evidence="2 3">
    <name type="scientific">Rubus argutus</name>
    <name type="common">Southern blackberry</name>
    <dbReference type="NCBI Taxonomy" id="59490"/>
    <lineage>
        <taxon>Eukaryota</taxon>
        <taxon>Viridiplantae</taxon>
        <taxon>Streptophyta</taxon>
        <taxon>Embryophyta</taxon>
        <taxon>Tracheophyta</taxon>
        <taxon>Spermatophyta</taxon>
        <taxon>Magnoliopsida</taxon>
        <taxon>eudicotyledons</taxon>
        <taxon>Gunneridae</taxon>
        <taxon>Pentapetalae</taxon>
        <taxon>rosids</taxon>
        <taxon>fabids</taxon>
        <taxon>Rosales</taxon>
        <taxon>Rosaceae</taxon>
        <taxon>Rosoideae</taxon>
        <taxon>Rosoideae incertae sedis</taxon>
        <taxon>Rubus</taxon>
    </lineage>
</organism>
<feature type="domain" description="O-methyltransferase dimerisation" evidence="1">
    <location>
        <begin position="22"/>
        <end position="102"/>
    </location>
</feature>
<keyword evidence="3" id="KW-1185">Reference proteome</keyword>
<dbReference type="Pfam" id="PF08100">
    <property type="entry name" value="Dimerisation"/>
    <property type="match status" value="1"/>
</dbReference>
<dbReference type="InterPro" id="IPR036388">
    <property type="entry name" value="WH-like_DNA-bd_sf"/>
</dbReference>